<evidence type="ECO:0000313" key="5">
    <source>
        <dbReference type="Proteomes" id="UP000001640"/>
    </source>
</evidence>
<gene>
    <name evidence="4" type="primary">NCAS0D04580</name>
    <name evidence="4" type="ordered locus">NCAS_0D04580</name>
</gene>
<dbReference type="GO" id="GO:0003755">
    <property type="term" value="F:peptidyl-prolyl cis-trans isomerase activity"/>
    <property type="evidence" value="ECO:0007669"/>
    <property type="project" value="UniProtKB-EC"/>
</dbReference>
<dbReference type="STRING" id="1064592.G0VEP8"/>
<dbReference type="InterPro" id="IPR002130">
    <property type="entry name" value="Cyclophilin-type_PPIase_dom"/>
</dbReference>
<dbReference type="GO" id="GO:0000324">
    <property type="term" value="C:fungal-type vacuole"/>
    <property type="evidence" value="ECO:0007669"/>
    <property type="project" value="TreeGrafter"/>
</dbReference>
<proteinExistence type="predicted"/>
<sequence>MWLHSLLIFLFSTILFTEAAPPVKKDVSKTIDLNKLYEPNPPVTERVYFTLRYRDPTTETWKEHDIVIDLYGTIVDKTANNFRSLTRGVKVQPPGEDKKIIPMVYKNTPISKLIPGTLLRAGEVLPQVGPFSIFGPAWADENFQLRHDRPGRVSMANAGKPDSNNSEFFIMLDVEPHPEMDNKNVVFGQVTTGLKGLLDDLQFAAIDENYKPLQDITIVRSAVEDLKVDKTKANAKYLENVAAFRNGDLTKGITLAPLLKDAELREDSDSRIASIEGNGAAIFFKKLLIVAAAFGCLGGVYKYRDVFIPKSNKVVSLRHD</sequence>
<evidence type="ECO:0000256" key="1">
    <source>
        <dbReference type="ARBA" id="ARBA00000971"/>
    </source>
</evidence>
<dbReference type="HOGENOM" id="CLU_012062_4_1_1"/>
<dbReference type="PRINTS" id="PR00153">
    <property type="entry name" value="CSAPPISMRASE"/>
</dbReference>
<comment type="catalytic activity">
    <reaction evidence="1">
        <text>[protein]-peptidylproline (omega=180) = [protein]-peptidylproline (omega=0)</text>
        <dbReference type="Rhea" id="RHEA:16237"/>
        <dbReference type="Rhea" id="RHEA-COMP:10747"/>
        <dbReference type="Rhea" id="RHEA-COMP:10748"/>
        <dbReference type="ChEBI" id="CHEBI:83833"/>
        <dbReference type="ChEBI" id="CHEBI:83834"/>
        <dbReference type="EC" id="5.2.1.8"/>
    </reaction>
</comment>
<dbReference type="InterPro" id="IPR029000">
    <property type="entry name" value="Cyclophilin-like_dom_sf"/>
</dbReference>
<dbReference type="AlphaFoldDB" id="G0VEP8"/>
<evidence type="ECO:0000256" key="2">
    <source>
        <dbReference type="SAM" id="SignalP"/>
    </source>
</evidence>
<dbReference type="Pfam" id="PF00160">
    <property type="entry name" value="Pro_isomerase"/>
    <property type="match status" value="1"/>
</dbReference>
<dbReference type="EMBL" id="HE576755">
    <property type="protein sequence ID" value="CCC70039.1"/>
    <property type="molecule type" value="Genomic_DNA"/>
</dbReference>
<feature type="domain" description="PPIase cyclophilin-type" evidence="3">
    <location>
        <begin position="53"/>
        <end position="223"/>
    </location>
</feature>
<feature type="chain" id="PRO_5003410977" description="PPIase cyclophilin-type domain-containing protein" evidence="2">
    <location>
        <begin position="20"/>
        <end position="320"/>
    </location>
</feature>
<dbReference type="FunCoup" id="G0VEP8">
    <property type="interactions" value="66"/>
</dbReference>
<dbReference type="OrthoDB" id="193499at2759"/>
<dbReference type="GO" id="GO:0016018">
    <property type="term" value="F:cyclosporin A binding"/>
    <property type="evidence" value="ECO:0007669"/>
    <property type="project" value="TreeGrafter"/>
</dbReference>
<protein>
    <recommendedName>
        <fullName evidence="3">PPIase cyclophilin-type domain-containing protein</fullName>
    </recommendedName>
</protein>
<reference evidence="4 5" key="1">
    <citation type="journal article" date="2011" name="Proc. Natl. Acad. Sci. U.S.A.">
        <title>Evolutionary erosion of yeast sex chromosomes by mating-type switching accidents.</title>
        <authorList>
            <person name="Gordon J.L."/>
            <person name="Armisen D."/>
            <person name="Proux-Wera E."/>
            <person name="Oheigeartaigh S.S."/>
            <person name="Byrne K.P."/>
            <person name="Wolfe K.H."/>
        </authorList>
    </citation>
    <scope>NUCLEOTIDE SEQUENCE [LARGE SCALE GENOMIC DNA]</scope>
    <source>
        <strain evidence="5">ATCC 76901 / BCRC 22586 / CBS 4309 / NBRC 1992 / NRRL Y-12630</strain>
    </source>
</reference>
<dbReference type="SUPFAM" id="SSF50891">
    <property type="entry name" value="Cyclophilin-like"/>
    <property type="match status" value="1"/>
</dbReference>
<dbReference type="PANTHER" id="PTHR11071:SF568">
    <property type="entry name" value="PEPTIDYL-PROLYL CIS-TRANS ISOMERASE CPR4-RELATED"/>
    <property type="match status" value="1"/>
</dbReference>
<evidence type="ECO:0000313" key="4">
    <source>
        <dbReference type="EMBL" id="CCC70039.1"/>
    </source>
</evidence>
<dbReference type="Proteomes" id="UP000001640">
    <property type="component" value="Chromosome 4"/>
</dbReference>
<reference key="2">
    <citation type="submission" date="2011-08" db="EMBL/GenBank/DDBJ databases">
        <title>Genome sequence of Naumovozyma castellii.</title>
        <authorList>
            <person name="Gordon J.L."/>
            <person name="Armisen D."/>
            <person name="Proux-Wera E."/>
            <person name="OhEigeartaigh S.S."/>
            <person name="Byrne K.P."/>
            <person name="Wolfe K.H."/>
        </authorList>
    </citation>
    <scope>NUCLEOTIDE SEQUENCE</scope>
    <source>
        <strain>Type strain:CBS 4309</strain>
    </source>
</reference>
<dbReference type="eggNOG" id="KOG0880">
    <property type="taxonomic scope" value="Eukaryota"/>
</dbReference>
<dbReference type="GeneID" id="96903645"/>
<name>G0VEP8_NAUCA</name>
<evidence type="ECO:0000259" key="3">
    <source>
        <dbReference type="PROSITE" id="PS50072"/>
    </source>
</evidence>
<feature type="signal peptide" evidence="2">
    <location>
        <begin position="1"/>
        <end position="19"/>
    </location>
</feature>
<dbReference type="PROSITE" id="PS50072">
    <property type="entry name" value="CSA_PPIASE_2"/>
    <property type="match status" value="1"/>
</dbReference>
<dbReference type="PANTHER" id="PTHR11071">
    <property type="entry name" value="PEPTIDYL-PROLYL CIS-TRANS ISOMERASE"/>
    <property type="match status" value="1"/>
</dbReference>
<dbReference type="GO" id="GO:0005783">
    <property type="term" value="C:endoplasmic reticulum"/>
    <property type="evidence" value="ECO:0007669"/>
    <property type="project" value="TreeGrafter"/>
</dbReference>
<dbReference type="InParanoid" id="G0VEP8"/>
<dbReference type="RefSeq" id="XP_003676400.1">
    <property type="nucleotide sequence ID" value="XM_003676352.1"/>
</dbReference>
<organism evidence="4 5">
    <name type="scientific">Naumovozyma castellii</name>
    <name type="common">Yeast</name>
    <name type="synonym">Saccharomyces castellii</name>
    <dbReference type="NCBI Taxonomy" id="27288"/>
    <lineage>
        <taxon>Eukaryota</taxon>
        <taxon>Fungi</taxon>
        <taxon>Dikarya</taxon>
        <taxon>Ascomycota</taxon>
        <taxon>Saccharomycotina</taxon>
        <taxon>Saccharomycetes</taxon>
        <taxon>Saccharomycetales</taxon>
        <taxon>Saccharomycetaceae</taxon>
        <taxon>Naumovozyma</taxon>
    </lineage>
</organism>
<dbReference type="KEGG" id="ncs:NCAS_0D04580"/>
<dbReference type="OMA" id="LYEPNPP"/>
<accession>G0VEP8</accession>
<dbReference type="Gene3D" id="2.40.100.10">
    <property type="entry name" value="Cyclophilin-like"/>
    <property type="match status" value="1"/>
</dbReference>
<keyword evidence="5" id="KW-1185">Reference proteome</keyword>
<dbReference type="GO" id="GO:0006457">
    <property type="term" value="P:protein folding"/>
    <property type="evidence" value="ECO:0007669"/>
    <property type="project" value="TreeGrafter"/>
</dbReference>
<keyword evidence="2" id="KW-0732">Signal</keyword>